<dbReference type="OrthoDB" id="272271at2759"/>
<dbReference type="EMBL" id="MU157925">
    <property type="protein sequence ID" value="KAF9523082.1"/>
    <property type="molecule type" value="Genomic_DNA"/>
</dbReference>
<gene>
    <name evidence="3" type="ORF">CPB83DRAFT_910896</name>
</gene>
<name>A0A9P6JJB3_9AGAR</name>
<dbReference type="InterPro" id="IPR042098">
    <property type="entry name" value="TauD-like_sf"/>
</dbReference>
<dbReference type="SUPFAM" id="SSF51197">
    <property type="entry name" value="Clavaminate synthase-like"/>
    <property type="match status" value="1"/>
</dbReference>
<sequence>MSVALEQSQQPDITYIPDRAKWVDRTSKRLRTCPFLLSIPLPDGFPSKIHSPLVWEGKDWKNEAQWVFTLSSGHLKEIQSAVKHFKGLGLNFGFIDTKTFPLPQLGSELKVLARELHQGRGFFVLRGVPVDDYSKDDIVLVFAGISAYIAEKRALQDSNGGVLSHIKDLSNILPKGAIGGPAYTTVKQVFHTDLGCDVVALFALQTSAEGGVSRISSTCRVYNELAEKRPDLIKTLAESWPFDRFGKDPPYDERPLLYYLDEHIILQYARRYFTGYEALPRSSAIPPITEAQAEALDALHFLGEKFSLGLNFMKGDIQYINNLSIFHARDGFRDTPENTRHLLRLWLRNEELAWKLPDALKPLWIERFAVEPRNQTFAIEPVVRNEVQGKGLKK</sequence>
<keyword evidence="1" id="KW-0560">Oxidoreductase</keyword>
<evidence type="ECO:0000313" key="3">
    <source>
        <dbReference type="EMBL" id="KAF9523082.1"/>
    </source>
</evidence>
<evidence type="ECO:0000313" key="4">
    <source>
        <dbReference type="Proteomes" id="UP000807306"/>
    </source>
</evidence>
<dbReference type="AlphaFoldDB" id="A0A9P6JJB3"/>
<feature type="domain" description="TauD/TfdA-like" evidence="2">
    <location>
        <begin position="95"/>
        <end position="346"/>
    </location>
</feature>
<dbReference type="GO" id="GO:0051213">
    <property type="term" value="F:dioxygenase activity"/>
    <property type="evidence" value="ECO:0007669"/>
    <property type="project" value="UniProtKB-KW"/>
</dbReference>
<keyword evidence="3" id="KW-0223">Dioxygenase</keyword>
<protein>
    <submittedName>
        <fullName evidence="3">Taurine catabolism dioxygenase TauD</fullName>
    </submittedName>
</protein>
<dbReference type="Gene3D" id="3.60.130.10">
    <property type="entry name" value="Clavaminate synthase-like"/>
    <property type="match status" value="1"/>
</dbReference>
<evidence type="ECO:0000259" key="2">
    <source>
        <dbReference type="Pfam" id="PF02668"/>
    </source>
</evidence>
<evidence type="ECO:0000256" key="1">
    <source>
        <dbReference type="ARBA" id="ARBA00023002"/>
    </source>
</evidence>
<dbReference type="Proteomes" id="UP000807306">
    <property type="component" value="Unassembled WGS sequence"/>
</dbReference>
<organism evidence="3 4">
    <name type="scientific">Crepidotus variabilis</name>
    <dbReference type="NCBI Taxonomy" id="179855"/>
    <lineage>
        <taxon>Eukaryota</taxon>
        <taxon>Fungi</taxon>
        <taxon>Dikarya</taxon>
        <taxon>Basidiomycota</taxon>
        <taxon>Agaricomycotina</taxon>
        <taxon>Agaricomycetes</taxon>
        <taxon>Agaricomycetidae</taxon>
        <taxon>Agaricales</taxon>
        <taxon>Agaricineae</taxon>
        <taxon>Crepidotaceae</taxon>
        <taxon>Crepidotus</taxon>
    </lineage>
</organism>
<reference evidence="3" key="1">
    <citation type="submission" date="2020-11" db="EMBL/GenBank/DDBJ databases">
        <authorList>
            <consortium name="DOE Joint Genome Institute"/>
            <person name="Ahrendt S."/>
            <person name="Riley R."/>
            <person name="Andreopoulos W."/>
            <person name="Labutti K."/>
            <person name="Pangilinan J."/>
            <person name="Ruiz-Duenas F.J."/>
            <person name="Barrasa J.M."/>
            <person name="Sanchez-Garcia M."/>
            <person name="Camarero S."/>
            <person name="Miyauchi S."/>
            <person name="Serrano A."/>
            <person name="Linde D."/>
            <person name="Babiker R."/>
            <person name="Drula E."/>
            <person name="Ayuso-Fernandez I."/>
            <person name="Pacheco R."/>
            <person name="Padilla G."/>
            <person name="Ferreira P."/>
            <person name="Barriuso J."/>
            <person name="Kellner H."/>
            <person name="Castanera R."/>
            <person name="Alfaro M."/>
            <person name="Ramirez L."/>
            <person name="Pisabarro A.G."/>
            <person name="Kuo A."/>
            <person name="Tritt A."/>
            <person name="Lipzen A."/>
            <person name="He G."/>
            <person name="Yan M."/>
            <person name="Ng V."/>
            <person name="Cullen D."/>
            <person name="Martin F."/>
            <person name="Rosso M.-N."/>
            <person name="Henrissat B."/>
            <person name="Hibbett D."/>
            <person name="Martinez A.T."/>
            <person name="Grigoriev I.V."/>
        </authorList>
    </citation>
    <scope>NUCLEOTIDE SEQUENCE</scope>
    <source>
        <strain evidence="3">CBS 506.95</strain>
    </source>
</reference>
<dbReference type="Pfam" id="PF02668">
    <property type="entry name" value="TauD"/>
    <property type="match status" value="1"/>
</dbReference>
<proteinExistence type="predicted"/>
<keyword evidence="4" id="KW-1185">Reference proteome</keyword>
<dbReference type="PANTHER" id="PTHR10696">
    <property type="entry name" value="GAMMA-BUTYROBETAINE HYDROXYLASE-RELATED"/>
    <property type="match status" value="1"/>
</dbReference>
<dbReference type="PANTHER" id="PTHR10696:SF54">
    <property type="entry name" value="FAMILY OXIDOREDUCTASE, PUTATIVE (AFU_ORTHOLOGUE AFUA_4G13850)-RELATED"/>
    <property type="match status" value="1"/>
</dbReference>
<accession>A0A9P6JJB3</accession>
<comment type="caution">
    <text evidence="3">The sequence shown here is derived from an EMBL/GenBank/DDBJ whole genome shotgun (WGS) entry which is preliminary data.</text>
</comment>
<dbReference type="InterPro" id="IPR003819">
    <property type="entry name" value="TauD/TfdA-like"/>
</dbReference>
<dbReference type="InterPro" id="IPR050411">
    <property type="entry name" value="AlphaKG_dependent_hydroxylases"/>
</dbReference>